<keyword evidence="4" id="KW-1185">Reference proteome</keyword>
<sequence length="765" mass="86233">MLCLLVSKEPIGNFWCSGHGRLSELPIEEFFGRLRSRALNAQMSVRSYFKSSAKEVIRTFRANNKEKDPGASNMQIVKPVSEDDFLACNVLALKAGTKLAGWCADVDDQSLLNAYHVSPAELLQDDDQPLHHWENDWNGHSDEVEELNEPTCDKVLHSVAEDAKDVTEEANGMDLLGEDQHGEDEDLADLDLRGVPDADKLKAVLRASESGAAFGFTHSPPRYSNSNQQIETVSSAFDQCGPDLSAKNLVDAICYNEAKLAELRREEGSAEYRKRSGRMEKWKQVAMDAAVDPAARDLISDKIEHGHIIAIVIPRKGSASAQRATLAIETSLWRNPKKPQLSTTALSMSQIIALRCIELEQRVEDGKWWCCSTSRAWVVKSYAVAAVLDMSESADTVDGLTIELSEQSAEYVDGLDQVPHWWPAEQSTCEAEDDADMRAMPFSGLIVGRGRGRKRGPTGETNKKPKKKRKTGEQDEQDEQDSKPEGRKKKKKVKHHKKLKSTKKPMPKVAFLASNMLKNKIGRALVSQSLEKFKMLDAEQFAKSPAFSFSGECMIPVEGVKGFRSKVFERLDGTMKELEGHPLELAGTAAVEPLRQGLAVQEQLLLRTCCSASREGVSGTFVFWEEALSNRQARHAKRGALLHWADYKRWFQHTVMESQKLRLRRLFWALRPVSQPQEHRDLRDRLALRNAQRTAQRCLRELHVRFLRQRKALRARQLQLQRQCFTAMAQWQLLRYAFQCLAGRSDTPRALPEFSDVLLVKAMDL</sequence>
<gene>
    <name evidence="2" type="ORF">C1SCF055_LOCUS18553</name>
</gene>
<comment type="caution">
    <text evidence="2">The sequence shown here is derived from an EMBL/GenBank/DDBJ whole genome shotgun (WGS) entry which is preliminary data.</text>
</comment>
<evidence type="ECO:0000313" key="4">
    <source>
        <dbReference type="Proteomes" id="UP001152797"/>
    </source>
</evidence>
<protein>
    <submittedName>
        <fullName evidence="2">Uncharacterized protein</fullName>
    </submittedName>
</protein>
<dbReference type="AlphaFoldDB" id="A0A9P1CHF8"/>
<evidence type="ECO:0000313" key="2">
    <source>
        <dbReference type="EMBL" id="CAI3991665.1"/>
    </source>
</evidence>
<dbReference type="EMBL" id="CAMXCT010001615">
    <property type="protein sequence ID" value="CAI3991665.1"/>
    <property type="molecule type" value="Genomic_DNA"/>
</dbReference>
<reference evidence="3" key="2">
    <citation type="submission" date="2024-04" db="EMBL/GenBank/DDBJ databases">
        <authorList>
            <person name="Chen Y."/>
            <person name="Shah S."/>
            <person name="Dougan E. K."/>
            <person name="Thang M."/>
            <person name="Chan C."/>
        </authorList>
    </citation>
    <scope>NUCLEOTIDE SEQUENCE [LARGE SCALE GENOMIC DNA]</scope>
</reference>
<organism evidence="2">
    <name type="scientific">Cladocopium goreaui</name>
    <dbReference type="NCBI Taxonomy" id="2562237"/>
    <lineage>
        <taxon>Eukaryota</taxon>
        <taxon>Sar</taxon>
        <taxon>Alveolata</taxon>
        <taxon>Dinophyceae</taxon>
        <taxon>Suessiales</taxon>
        <taxon>Symbiodiniaceae</taxon>
        <taxon>Cladocopium</taxon>
    </lineage>
</organism>
<dbReference type="Proteomes" id="UP001152797">
    <property type="component" value="Unassembled WGS sequence"/>
</dbReference>
<dbReference type="EMBL" id="CAMXCT020001615">
    <property type="protein sequence ID" value="CAL1145040.1"/>
    <property type="molecule type" value="Genomic_DNA"/>
</dbReference>
<name>A0A9P1CHF8_9DINO</name>
<feature type="region of interest" description="Disordered" evidence="1">
    <location>
        <begin position="442"/>
        <end position="505"/>
    </location>
</feature>
<accession>A0A9P1CHF8</accession>
<evidence type="ECO:0000313" key="3">
    <source>
        <dbReference type="EMBL" id="CAL1145040.1"/>
    </source>
</evidence>
<evidence type="ECO:0000256" key="1">
    <source>
        <dbReference type="SAM" id="MobiDB-lite"/>
    </source>
</evidence>
<dbReference type="EMBL" id="CAMXCT030001615">
    <property type="protein sequence ID" value="CAL4778977.1"/>
    <property type="molecule type" value="Genomic_DNA"/>
</dbReference>
<reference evidence="2" key="1">
    <citation type="submission" date="2022-10" db="EMBL/GenBank/DDBJ databases">
        <authorList>
            <person name="Chen Y."/>
            <person name="Dougan E. K."/>
            <person name="Chan C."/>
            <person name="Rhodes N."/>
            <person name="Thang M."/>
        </authorList>
    </citation>
    <scope>NUCLEOTIDE SEQUENCE</scope>
</reference>
<feature type="compositionally biased region" description="Basic residues" evidence="1">
    <location>
        <begin position="486"/>
        <end position="505"/>
    </location>
</feature>
<proteinExistence type="predicted"/>